<evidence type="ECO:0000259" key="14">
    <source>
        <dbReference type="Pfam" id="PF07715"/>
    </source>
</evidence>
<evidence type="ECO:0000256" key="6">
    <source>
        <dbReference type="ARBA" id="ARBA00023065"/>
    </source>
</evidence>
<dbReference type="eggNOG" id="COG4206">
    <property type="taxonomic scope" value="Bacteria"/>
</dbReference>
<evidence type="ECO:0000256" key="12">
    <source>
        <dbReference type="SAM" id="SignalP"/>
    </source>
</evidence>
<dbReference type="SUPFAM" id="SSF56935">
    <property type="entry name" value="Porins"/>
    <property type="match status" value="1"/>
</dbReference>
<evidence type="ECO:0000256" key="4">
    <source>
        <dbReference type="ARBA" id="ARBA00022692"/>
    </source>
</evidence>
<comment type="similarity">
    <text evidence="10 11">Belongs to the TonB-dependent receptor family.</text>
</comment>
<evidence type="ECO:0000313" key="16">
    <source>
        <dbReference type="Proteomes" id="UP000027725"/>
    </source>
</evidence>
<dbReference type="InterPro" id="IPR037066">
    <property type="entry name" value="Plug_dom_sf"/>
</dbReference>
<evidence type="ECO:0000256" key="9">
    <source>
        <dbReference type="ARBA" id="ARBA00023237"/>
    </source>
</evidence>
<keyword evidence="8 10" id="KW-0472">Membrane</keyword>
<evidence type="ECO:0000256" key="5">
    <source>
        <dbReference type="ARBA" id="ARBA00022729"/>
    </source>
</evidence>
<dbReference type="Gene3D" id="2.40.170.20">
    <property type="entry name" value="TonB-dependent receptor, beta-barrel domain"/>
    <property type="match status" value="1"/>
</dbReference>
<dbReference type="EMBL" id="JHEH01000001">
    <property type="protein sequence ID" value="KEP71632.1"/>
    <property type="molecule type" value="Genomic_DNA"/>
</dbReference>
<dbReference type="Gene3D" id="2.170.130.10">
    <property type="entry name" value="TonB-dependent receptor, plug domain"/>
    <property type="match status" value="1"/>
</dbReference>
<accession>A0A074UAA5</accession>
<dbReference type="STRING" id="1185766.SAMN05216224_105170"/>
<keyword evidence="15" id="KW-0675">Receptor</keyword>
<comment type="caution">
    <text evidence="15">The sequence shown here is derived from an EMBL/GenBank/DDBJ whole genome shotgun (WGS) entry which is preliminary data.</text>
</comment>
<feature type="domain" description="TonB-dependent receptor plug" evidence="14">
    <location>
        <begin position="52"/>
        <end position="159"/>
    </location>
</feature>
<dbReference type="InterPro" id="IPR036942">
    <property type="entry name" value="Beta-barrel_TonB_sf"/>
</dbReference>
<evidence type="ECO:0000259" key="13">
    <source>
        <dbReference type="Pfam" id="PF00593"/>
    </source>
</evidence>
<dbReference type="GO" id="GO:0015889">
    <property type="term" value="P:cobalamin transport"/>
    <property type="evidence" value="ECO:0007669"/>
    <property type="project" value="TreeGrafter"/>
</dbReference>
<dbReference type="GO" id="GO:0009279">
    <property type="term" value="C:cell outer membrane"/>
    <property type="evidence" value="ECO:0007669"/>
    <property type="project" value="UniProtKB-SubCell"/>
</dbReference>
<dbReference type="InterPro" id="IPR000531">
    <property type="entry name" value="Beta-barrel_TonB"/>
</dbReference>
<dbReference type="Proteomes" id="UP000027725">
    <property type="component" value="Unassembled WGS sequence"/>
</dbReference>
<dbReference type="Pfam" id="PF00593">
    <property type="entry name" value="TonB_dep_Rec_b-barrel"/>
    <property type="match status" value="1"/>
</dbReference>
<reference evidence="15 16" key="1">
    <citation type="submission" date="2014-03" db="EMBL/GenBank/DDBJ databases">
        <title>The draft genome sequence of Thioclava dalianensis DLFJ1-1.</title>
        <authorList>
            <person name="Lai Q."/>
            <person name="Shao Z."/>
        </authorList>
    </citation>
    <scope>NUCLEOTIDE SEQUENCE [LARGE SCALE GENOMIC DNA]</scope>
    <source>
        <strain evidence="15 16">DLFJ1-1</strain>
    </source>
</reference>
<dbReference type="AlphaFoldDB" id="A0A074UAA5"/>
<sequence length="624" mass="67310">MRRIWTIMTPRFTATLLLGTALSAPAFAQEAPTYNLDEIVIYHGALEPRSADTTGQSVTVLSTADLEAHGHTGLAALIAQAPGVGILSRGPMGSQTGFTIRGVSQNYVKVLVDGIDVSDPSGTQVAADLGRFSTFNYGRVEIMRGSQSAVYGGQAVGGVINLDTPRPTKDGISQGVQLEAGSYHTANAAYNFGWKQGEDELAVQISKIYTSGFSAADEINGNTEADGYKADRISMTGQKRVAPNLLIGFAGFAQNDTGEYDETAFGPNGSYPVDGTPDEVAHARTRGARAFAKFDIGALSNEFSLSYFKIKRSNTGSDSFGATFYDYDGTRRKAEWVSHFQLGQGKASLGLDRTLENYESDSTYGGGQAQTRTTGVFGEYALDLRNGVSVVGSLRHDSLSSYGDQTTGRLGVTWQVNSDLLLRSSIANGYRAPSGYELYGVYGDPTLRPEKSRSFDLGLEQKFGEQTLTATLFRIDVDNLIDYSYPSYYQTSGTATRQGLELGLKGALTPKIDYQLGYTYIDPKNPAGLSAGSTWNASFGRHTLTAALDAQLTDRITVGGDLRFVADRQTLPDYGVANAQITYDLSAGKQVYLRVENLFDQQYELWPGYGTSDRAAYVGLRATF</sequence>
<dbReference type="CDD" id="cd01347">
    <property type="entry name" value="ligand_gated_channel"/>
    <property type="match status" value="1"/>
</dbReference>
<evidence type="ECO:0000256" key="8">
    <source>
        <dbReference type="ARBA" id="ARBA00023136"/>
    </source>
</evidence>
<dbReference type="OrthoDB" id="9760333at2"/>
<evidence type="ECO:0000256" key="1">
    <source>
        <dbReference type="ARBA" id="ARBA00004571"/>
    </source>
</evidence>
<dbReference type="PANTHER" id="PTHR30069:SF53">
    <property type="entry name" value="COLICIN I RECEPTOR-RELATED"/>
    <property type="match status" value="1"/>
</dbReference>
<keyword evidence="9 10" id="KW-0998">Cell outer membrane</keyword>
<keyword evidence="6" id="KW-0406">Ion transport</keyword>
<feature type="chain" id="PRO_5001701814" evidence="12">
    <location>
        <begin position="29"/>
        <end position="624"/>
    </location>
</feature>
<evidence type="ECO:0000256" key="10">
    <source>
        <dbReference type="PROSITE-ProRule" id="PRU01360"/>
    </source>
</evidence>
<dbReference type="Pfam" id="PF07715">
    <property type="entry name" value="Plug"/>
    <property type="match status" value="1"/>
</dbReference>
<protein>
    <submittedName>
        <fullName evidence="15">TonB-dependent receptor</fullName>
    </submittedName>
</protein>
<evidence type="ECO:0000313" key="15">
    <source>
        <dbReference type="EMBL" id="KEP71632.1"/>
    </source>
</evidence>
<dbReference type="InterPro" id="IPR039426">
    <property type="entry name" value="TonB-dep_rcpt-like"/>
</dbReference>
<keyword evidence="3 10" id="KW-1134">Transmembrane beta strand</keyword>
<dbReference type="InterPro" id="IPR012910">
    <property type="entry name" value="Plug_dom"/>
</dbReference>
<comment type="subcellular location">
    <subcellularLocation>
        <location evidence="1 10">Cell outer membrane</location>
        <topology evidence="1 10">Multi-pass membrane protein</topology>
    </subcellularLocation>
</comment>
<keyword evidence="5 12" id="KW-0732">Signal</keyword>
<dbReference type="GO" id="GO:0006811">
    <property type="term" value="P:monoatomic ion transport"/>
    <property type="evidence" value="ECO:0007669"/>
    <property type="project" value="UniProtKB-KW"/>
</dbReference>
<keyword evidence="4 10" id="KW-0812">Transmembrane</keyword>
<keyword evidence="16" id="KW-1185">Reference proteome</keyword>
<keyword evidence="7 11" id="KW-0798">TonB box</keyword>
<dbReference type="PROSITE" id="PS52016">
    <property type="entry name" value="TONB_DEPENDENT_REC_3"/>
    <property type="match status" value="1"/>
</dbReference>
<gene>
    <name evidence="15" type="ORF">DL1_01080</name>
</gene>
<dbReference type="PANTHER" id="PTHR30069">
    <property type="entry name" value="TONB-DEPENDENT OUTER MEMBRANE RECEPTOR"/>
    <property type="match status" value="1"/>
</dbReference>
<keyword evidence="2 10" id="KW-0813">Transport</keyword>
<organism evidence="15 16">
    <name type="scientific">Thioclava dalianensis</name>
    <dbReference type="NCBI Taxonomy" id="1185766"/>
    <lineage>
        <taxon>Bacteria</taxon>
        <taxon>Pseudomonadati</taxon>
        <taxon>Pseudomonadota</taxon>
        <taxon>Alphaproteobacteria</taxon>
        <taxon>Rhodobacterales</taxon>
        <taxon>Paracoccaceae</taxon>
        <taxon>Thioclava</taxon>
    </lineage>
</organism>
<proteinExistence type="inferred from homology"/>
<evidence type="ECO:0000256" key="2">
    <source>
        <dbReference type="ARBA" id="ARBA00022448"/>
    </source>
</evidence>
<feature type="domain" description="TonB-dependent receptor-like beta-barrel" evidence="13">
    <location>
        <begin position="260"/>
        <end position="598"/>
    </location>
</feature>
<evidence type="ECO:0000256" key="3">
    <source>
        <dbReference type="ARBA" id="ARBA00022452"/>
    </source>
</evidence>
<evidence type="ECO:0000256" key="11">
    <source>
        <dbReference type="RuleBase" id="RU003357"/>
    </source>
</evidence>
<feature type="signal peptide" evidence="12">
    <location>
        <begin position="1"/>
        <end position="28"/>
    </location>
</feature>
<evidence type="ECO:0000256" key="7">
    <source>
        <dbReference type="ARBA" id="ARBA00023077"/>
    </source>
</evidence>
<name>A0A074UAA5_9RHOB</name>